<evidence type="ECO:0000256" key="2">
    <source>
        <dbReference type="HAMAP-Rule" id="MF_00048"/>
    </source>
</evidence>
<dbReference type="Pfam" id="PF02021">
    <property type="entry name" value="UPF0102"/>
    <property type="match status" value="1"/>
</dbReference>
<dbReference type="AlphaFoldDB" id="A0A2S6HR98"/>
<dbReference type="NCBIfam" id="TIGR00252">
    <property type="entry name" value="YraN family protein"/>
    <property type="match status" value="1"/>
</dbReference>
<keyword evidence="3" id="KW-0255">Endonuclease</keyword>
<dbReference type="PANTHER" id="PTHR34039">
    <property type="entry name" value="UPF0102 PROTEIN YRAN"/>
    <property type="match status" value="1"/>
</dbReference>
<dbReference type="InterPro" id="IPR011335">
    <property type="entry name" value="Restrct_endonuc-II-like"/>
</dbReference>
<protein>
    <recommendedName>
        <fullName evidence="2">UPF0102 protein BXY41_10790</fullName>
    </recommendedName>
</protein>
<keyword evidence="3" id="KW-0540">Nuclease</keyword>
<dbReference type="Gene3D" id="3.40.1350.10">
    <property type="match status" value="1"/>
</dbReference>
<proteinExistence type="inferred from homology"/>
<keyword evidence="3" id="KW-0378">Hydrolase</keyword>
<dbReference type="PANTHER" id="PTHR34039:SF1">
    <property type="entry name" value="UPF0102 PROTEIN YRAN"/>
    <property type="match status" value="1"/>
</dbReference>
<evidence type="ECO:0000256" key="1">
    <source>
        <dbReference type="ARBA" id="ARBA00006738"/>
    </source>
</evidence>
<dbReference type="InterPro" id="IPR003509">
    <property type="entry name" value="UPF0102_YraN-like"/>
</dbReference>
<accession>A0A2S6HR98</accession>
<dbReference type="SUPFAM" id="SSF52980">
    <property type="entry name" value="Restriction endonuclease-like"/>
    <property type="match status" value="1"/>
</dbReference>
<keyword evidence="4" id="KW-1185">Reference proteome</keyword>
<evidence type="ECO:0000313" key="4">
    <source>
        <dbReference type="Proteomes" id="UP000237749"/>
    </source>
</evidence>
<reference evidence="3 4" key="1">
    <citation type="submission" date="2018-02" db="EMBL/GenBank/DDBJ databases">
        <title>Genomic Encyclopedia of Archaeal and Bacterial Type Strains, Phase II (KMG-II): from individual species to whole genera.</title>
        <authorList>
            <person name="Goeker M."/>
        </authorList>
    </citation>
    <scope>NUCLEOTIDE SEQUENCE [LARGE SCALE GENOMIC DNA]</scope>
    <source>
        <strain evidence="3 4">DSM 3808</strain>
    </source>
</reference>
<dbReference type="Proteomes" id="UP000237749">
    <property type="component" value="Unassembled WGS sequence"/>
</dbReference>
<name>A0A2S6HR98_9FIRM</name>
<evidence type="ECO:0000313" key="3">
    <source>
        <dbReference type="EMBL" id="PPK80162.1"/>
    </source>
</evidence>
<comment type="similarity">
    <text evidence="1 2">Belongs to the UPF0102 family.</text>
</comment>
<gene>
    <name evidence="3" type="ORF">BXY41_10790</name>
</gene>
<dbReference type="EMBL" id="PTJA01000007">
    <property type="protein sequence ID" value="PPK80162.1"/>
    <property type="molecule type" value="Genomic_DNA"/>
</dbReference>
<dbReference type="OrthoDB" id="9802516at2"/>
<dbReference type="HAMAP" id="MF_00048">
    <property type="entry name" value="UPF0102"/>
    <property type="match status" value="1"/>
</dbReference>
<dbReference type="InterPro" id="IPR011856">
    <property type="entry name" value="tRNA_endonuc-like_dom_sf"/>
</dbReference>
<dbReference type="RefSeq" id="WP_104437494.1">
    <property type="nucleotide sequence ID" value="NZ_PTJA01000007.1"/>
</dbReference>
<sequence>MNKRETGSRFEEIAADYLQHAGYEILERNYRDRSGEIDLIAKDGSYYVFVEVKYRENANMGDPAEAVDARKQLKIRNTARRYLYRNRLGESVPCRFDVVAILGQEIRLISDAF</sequence>
<dbReference type="NCBIfam" id="NF009150">
    <property type="entry name" value="PRK12497.1-3"/>
    <property type="match status" value="1"/>
</dbReference>
<comment type="caution">
    <text evidence="3">The sequence shown here is derived from an EMBL/GenBank/DDBJ whole genome shotgun (WGS) entry which is preliminary data.</text>
</comment>
<dbReference type="GO" id="GO:0003676">
    <property type="term" value="F:nucleic acid binding"/>
    <property type="evidence" value="ECO:0007669"/>
    <property type="project" value="InterPro"/>
</dbReference>
<organism evidence="3 4">
    <name type="scientific">Lacrimispora xylanisolvens</name>
    <dbReference type="NCBI Taxonomy" id="384636"/>
    <lineage>
        <taxon>Bacteria</taxon>
        <taxon>Bacillati</taxon>
        <taxon>Bacillota</taxon>
        <taxon>Clostridia</taxon>
        <taxon>Lachnospirales</taxon>
        <taxon>Lachnospiraceae</taxon>
        <taxon>Lacrimispora</taxon>
    </lineage>
</organism>
<dbReference type="CDD" id="cd20736">
    <property type="entry name" value="PoNe_Nuclease"/>
    <property type="match status" value="1"/>
</dbReference>
<dbReference type="GO" id="GO:0004519">
    <property type="term" value="F:endonuclease activity"/>
    <property type="evidence" value="ECO:0007669"/>
    <property type="project" value="UniProtKB-KW"/>
</dbReference>